<dbReference type="AlphaFoldDB" id="A0A820E526"/>
<name>A0A820E526_9BILA</name>
<dbReference type="EMBL" id="CAJOBF010007844">
    <property type="protein sequence ID" value="CAF4242809.1"/>
    <property type="molecule type" value="Genomic_DNA"/>
</dbReference>
<comment type="caution">
    <text evidence="2">The sequence shown here is derived from an EMBL/GenBank/DDBJ whole genome shotgun (WGS) entry which is preliminary data.</text>
</comment>
<evidence type="ECO:0008006" key="4">
    <source>
        <dbReference type="Google" id="ProtNLM"/>
    </source>
</evidence>
<protein>
    <recommendedName>
        <fullName evidence="4">Retrotransposon gag domain-containing protein</fullName>
    </recommendedName>
</protein>
<dbReference type="EMBL" id="CAJNRG010015888">
    <property type="protein sequence ID" value="CAF2185149.1"/>
    <property type="molecule type" value="Genomic_DNA"/>
</dbReference>
<accession>A0A820E526</accession>
<evidence type="ECO:0000313" key="3">
    <source>
        <dbReference type="Proteomes" id="UP000663842"/>
    </source>
</evidence>
<evidence type="ECO:0000313" key="2">
    <source>
        <dbReference type="EMBL" id="CAF4242809.1"/>
    </source>
</evidence>
<proteinExistence type="predicted"/>
<gene>
    <name evidence="2" type="ORF">UXM345_LOCUS30281</name>
    <name evidence="1" type="ORF">XDN619_LOCUS31972</name>
</gene>
<sequence>METLSTSPMNWSLFQQQLTSYFQLAAGIDCFSFNEQFYTRLQQLHETAIHYYHDIMRLCAKVDATMSDITCLRHLYRGLRPESKILISLHSFKTPGEFLQELVRLEQLQKVSESSSKVT</sequence>
<dbReference type="Proteomes" id="UP000663842">
    <property type="component" value="Unassembled WGS sequence"/>
</dbReference>
<dbReference type="Proteomes" id="UP000663887">
    <property type="component" value="Unassembled WGS sequence"/>
</dbReference>
<reference evidence="2" key="1">
    <citation type="submission" date="2021-02" db="EMBL/GenBank/DDBJ databases">
        <authorList>
            <person name="Nowell W R."/>
        </authorList>
    </citation>
    <scope>NUCLEOTIDE SEQUENCE</scope>
</reference>
<organism evidence="2 3">
    <name type="scientific">Rotaria magnacalcarata</name>
    <dbReference type="NCBI Taxonomy" id="392030"/>
    <lineage>
        <taxon>Eukaryota</taxon>
        <taxon>Metazoa</taxon>
        <taxon>Spiralia</taxon>
        <taxon>Gnathifera</taxon>
        <taxon>Rotifera</taxon>
        <taxon>Eurotatoria</taxon>
        <taxon>Bdelloidea</taxon>
        <taxon>Philodinida</taxon>
        <taxon>Philodinidae</taxon>
        <taxon>Rotaria</taxon>
    </lineage>
</organism>
<evidence type="ECO:0000313" key="1">
    <source>
        <dbReference type="EMBL" id="CAF2185149.1"/>
    </source>
</evidence>